<dbReference type="SUPFAM" id="SSF49503">
    <property type="entry name" value="Cupredoxins"/>
    <property type="match status" value="1"/>
</dbReference>
<comment type="function">
    <text evidence="14 17">Subunits I and II form the functional core of the enzyme complex. Electrons originating in cytochrome c are transferred via heme a and Cu(A) to the binuclear center formed by heme a3 and Cu(B).</text>
</comment>
<dbReference type="Gene3D" id="2.60.40.420">
    <property type="entry name" value="Cupredoxins - blue copper proteins"/>
    <property type="match status" value="1"/>
</dbReference>
<evidence type="ECO:0000256" key="1">
    <source>
        <dbReference type="ARBA" id="ARBA00004141"/>
    </source>
</evidence>
<evidence type="ECO:0000259" key="21">
    <source>
        <dbReference type="PROSITE" id="PS51007"/>
    </source>
</evidence>
<dbReference type="Pfam" id="PF02790">
    <property type="entry name" value="COX2_TM"/>
    <property type="match status" value="1"/>
</dbReference>
<evidence type="ECO:0000256" key="10">
    <source>
        <dbReference type="ARBA" id="ARBA00022989"/>
    </source>
</evidence>
<evidence type="ECO:0000256" key="11">
    <source>
        <dbReference type="ARBA" id="ARBA00023004"/>
    </source>
</evidence>
<dbReference type="InterPro" id="IPR014222">
    <property type="entry name" value="Cyt_c_oxidase_su2"/>
</dbReference>
<keyword evidence="4 15" id="KW-0349">Heme</keyword>
<dbReference type="CDD" id="cd04213">
    <property type="entry name" value="CuRO_CcO_Caa3_II"/>
    <property type="match status" value="1"/>
</dbReference>
<comment type="subcellular location">
    <subcellularLocation>
        <location evidence="16">Cell membrane</location>
        <topology evidence="16">Multi-pass membrane protein</topology>
    </subcellularLocation>
    <subcellularLocation>
        <location evidence="1">Membrane</location>
        <topology evidence="1">Multi-pass membrane protein</topology>
    </subcellularLocation>
</comment>
<keyword evidence="10 18" id="KW-1133">Transmembrane helix</keyword>
<evidence type="ECO:0000256" key="17">
    <source>
        <dbReference type="RuleBase" id="RU004024"/>
    </source>
</evidence>
<comment type="caution">
    <text evidence="22">The sequence shown here is derived from an EMBL/GenBank/DDBJ whole genome shotgun (WGS) entry which is preliminary data.</text>
</comment>
<evidence type="ECO:0000256" key="15">
    <source>
        <dbReference type="PROSITE-ProRule" id="PRU00433"/>
    </source>
</evidence>
<dbReference type="EC" id="7.1.1.9" evidence="17"/>
<comment type="similarity">
    <text evidence="2 16">Belongs to the cytochrome c oxidase subunit 2 family.</text>
</comment>
<dbReference type="InterPro" id="IPR034236">
    <property type="entry name" value="CuRO_CcO_Caa3_II"/>
</dbReference>
<evidence type="ECO:0000313" key="23">
    <source>
        <dbReference type="Proteomes" id="UP001484239"/>
    </source>
</evidence>
<dbReference type="InterPro" id="IPR036909">
    <property type="entry name" value="Cyt_c-like_dom_sf"/>
</dbReference>
<dbReference type="InterPro" id="IPR036257">
    <property type="entry name" value="Cyt_c_oxidase_su2_TM_sf"/>
</dbReference>
<dbReference type="PROSITE" id="PS50999">
    <property type="entry name" value="COX2_TM"/>
    <property type="match status" value="1"/>
</dbReference>
<evidence type="ECO:0000313" key="22">
    <source>
        <dbReference type="EMBL" id="MEK9499816.1"/>
    </source>
</evidence>
<dbReference type="Pfam" id="PF00034">
    <property type="entry name" value="Cytochrom_C"/>
    <property type="match status" value="1"/>
</dbReference>
<keyword evidence="7 15" id="KW-0479">Metal-binding</keyword>
<evidence type="ECO:0000256" key="16">
    <source>
        <dbReference type="RuleBase" id="RU000456"/>
    </source>
</evidence>
<keyword evidence="11 15" id="KW-0408">Iron</keyword>
<evidence type="ECO:0000256" key="18">
    <source>
        <dbReference type="SAM" id="Phobius"/>
    </source>
</evidence>
<dbReference type="RefSeq" id="WP_405278108.1">
    <property type="nucleotide sequence ID" value="NZ_CP144380.1"/>
</dbReference>
<evidence type="ECO:0000256" key="14">
    <source>
        <dbReference type="ARBA" id="ARBA00024688"/>
    </source>
</evidence>
<keyword evidence="6 16" id="KW-0812">Transmembrane</keyword>
<feature type="transmembrane region" description="Helical" evidence="18">
    <location>
        <begin position="49"/>
        <end position="69"/>
    </location>
</feature>
<evidence type="ECO:0000256" key="6">
    <source>
        <dbReference type="ARBA" id="ARBA00022692"/>
    </source>
</evidence>
<feature type="transmembrane region" description="Helical" evidence="18">
    <location>
        <begin position="90"/>
        <end position="113"/>
    </location>
</feature>
<dbReference type="InterPro" id="IPR002429">
    <property type="entry name" value="CcO_II-like_C"/>
</dbReference>
<organism evidence="22 23">
    <name type="scientific">Gaopeijia maritima</name>
    <dbReference type="NCBI Taxonomy" id="3119007"/>
    <lineage>
        <taxon>Bacteria</taxon>
        <taxon>Pseudomonadati</taxon>
        <taxon>Gemmatimonadota</taxon>
        <taxon>Longimicrobiia</taxon>
        <taxon>Gaopeijiales</taxon>
        <taxon>Gaopeijiaceae</taxon>
        <taxon>Gaopeijia</taxon>
    </lineage>
</organism>
<dbReference type="InterPro" id="IPR009056">
    <property type="entry name" value="Cyt_c-like_dom"/>
</dbReference>
<dbReference type="PROSITE" id="PS51007">
    <property type="entry name" value="CYTC"/>
    <property type="match status" value="1"/>
</dbReference>
<dbReference type="Pfam" id="PF00116">
    <property type="entry name" value="COX2"/>
    <property type="match status" value="1"/>
</dbReference>
<proteinExistence type="inferred from homology"/>
<keyword evidence="3 16" id="KW-0813">Transport</keyword>
<sequence>MKSLRTLLGTWVVALFAASCTFDGDRYPQSSVHPTSDFAEMIHGLYVDIFWWTLGILVVVWAVLAYILVRFRARPDQPIPKQIHGHMGLEIGWTVLPALIVVAITIPTIQAVFSTQTANLEESLVIDVIGHQYWWEFRYPDTGMVTANEVHIPVGQQVSFRLSSADVIHSFWVPMLGGKRDANPVRVRPEGLDPEYNWIHLTANETGTFWGQCAEFCGDSHSLMGFRVVVESPEEFDAWQAQLAEPVVAPEVAAAEGDSIATPVQVADVDPLVEEGRTIFHQQTCVACHAIQGTNAQGEIAPNLTLLGQRSSIAAGWLENTPENLERWITAPQDIKPGVLMPGVNVAGGNWPATNLTEDQVRAVAAYLYSLR</sequence>
<feature type="domain" description="Cytochrome c" evidence="21">
    <location>
        <begin position="271"/>
        <end position="372"/>
    </location>
</feature>
<evidence type="ECO:0000256" key="9">
    <source>
        <dbReference type="ARBA" id="ARBA00022982"/>
    </source>
</evidence>
<dbReference type="PROSITE" id="PS50857">
    <property type="entry name" value="COX2_CUA"/>
    <property type="match status" value="1"/>
</dbReference>
<keyword evidence="8" id="KW-1278">Translocase</keyword>
<evidence type="ECO:0000256" key="13">
    <source>
        <dbReference type="ARBA" id="ARBA00023136"/>
    </source>
</evidence>
<feature type="domain" description="Cytochrome oxidase subunit II transmembrane region profile" evidence="20">
    <location>
        <begin position="20"/>
        <end position="119"/>
    </location>
</feature>
<evidence type="ECO:0000256" key="7">
    <source>
        <dbReference type="ARBA" id="ARBA00022723"/>
    </source>
</evidence>
<evidence type="ECO:0000256" key="5">
    <source>
        <dbReference type="ARBA" id="ARBA00022660"/>
    </source>
</evidence>
<evidence type="ECO:0000259" key="19">
    <source>
        <dbReference type="PROSITE" id="PS50857"/>
    </source>
</evidence>
<reference evidence="22 23" key="1">
    <citation type="submission" date="2024-02" db="EMBL/GenBank/DDBJ databases">
        <title>A novel Gemmatimonadota bacterium.</title>
        <authorList>
            <person name="Du Z.-J."/>
            <person name="Ye Y.-Q."/>
        </authorList>
    </citation>
    <scope>NUCLEOTIDE SEQUENCE [LARGE SCALE GENOMIC DNA]</scope>
    <source>
        <strain evidence="22 23">DH-20</strain>
    </source>
</reference>
<dbReference type="InterPro" id="IPR011759">
    <property type="entry name" value="Cyt_c_oxidase_su2_TM_dom"/>
</dbReference>
<keyword evidence="9 16" id="KW-0249">Electron transport</keyword>
<keyword evidence="5 16" id="KW-0679">Respiratory chain</keyword>
<dbReference type="PANTHER" id="PTHR22888:SF9">
    <property type="entry name" value="CYTOCHROME C OXIDASE SUBUNIT 2"/>
    <property type="match status" value="1"/>
</dbReference>
<dbReference type="PANTHER" id="PTHR22888">
    <property type="entry name" value="CYTOCHROME C OXIDASE, SUBUNIT II"/>
    <property type="match status" value="1"/>
</dbReference>
<keyword evidence="12 17" id="KW-0186">Copper</keyword>
<dbReference type="PROSITE" id="PS51257">
    <property type="entry name" value="PROKAR_LIPOPROTEIN"/>
    <property type="match status" value="1"/>
</dbReference>
<protein>
    <recommendedName>
        <fullName evidence="17">Cytochrome c oxidase subunit 2</fullName>
        <ecNumber evidence="17">7.1.1.9</ecNumber>
    </recommendedName>
</protein>
<keyword evidence="13 18" id="KW-0472">Membrane</keyword>
<dbReference type="EMBL" id="JBBHLI010000001">
    <property type="protein sequence ID" value="MEK9499816.1"/>
    <property type="molecule type" value="Genomic_DNA"/>
</dbReference>
<evidence type="ECO:0000256" key="8">
    <source>
        <dbReference type="ARBA" id="ARBA00022967"/>
    </source>
</evidence>
<dbReference type="InterPro" id="IPR045187">
    <property type="entry name" value="CcO_II"/>
</dbReference>
<accession>A0ABU9E4Z7</accession>
<evidence type="ECO:0000259" key="20">
    <source>
        <dbReference type="PROSITE" id="PS50999"/>
    </source>
</evidence>
<evidence type="ECO:0000256" key="2">
    <source>
        <dbReference type="ARBA" id="ARBA00007866"/>
    </source>
</evidence>
<dbReference type="Proteomes" id="UP001484239">
    <property type="component" value="Unassembled WGS sequence"/>
</dbReference>
<evidence type="ECO:0000256" key="3">
    <source>
        <dbReference type="ARBA" id="ARBA00022448"/>
    </source>
</evidence>
<keyword evidence="23" id="KW-1185">Reference proteome</keyword>
<feature type="domain" description="Cytochrome oxidase subunit II copper A binding" evidence="19">
    <location>
        <begin position="121"/>
        <end position="242"/>
    </location>
</feature>
<dbReference type="PRINTS" id="PR01166">
    <property type="entry name" value="CYCOXIDASEII"/>
</dbReference>
<name>A0ABU9E4Z7_9BACT</name>
<gene>
    <name evidence="22" type="primary">coxB</name>
    <name evidence="22" type="ORF">WI372_02325</name>
</gene>
<dbReference type="InterPro" id="IPR008972">
    <property type="entry name" value="Cupredoxin"/>
</dbReference>
<evidence type="ECO:0000256" key="12">
    <source>
        <dbReference type="ARBA" id="ARBA00023008"/>
    </source>
</evidence>
<evidence type="ECO:0000256" key="4">
    <source>
        <dbReference type="ARBA" id="ARBA00022617"/>
    </source>
</evidence>
<dbReference type="NCBIfam" id="TIGR02866">
    <property type="entry name" value="CoxB"/>
    <property type="match status" value="1"/>
</dbReference>
<comment type="cofactor">
    <cofactor evidence="17">
        <name>Cu cation</name>
        <dbReference type="ChEBI" id="CHEBI:23378"/>
    </cofactor>
    <text evidence="17">Binds a copper A center.</text>
</comment>
<dbReference type="SUPFAM" id="SSF81464">
    <property type="entry name" value="Cytochrome c oxidase subunit II-like, transmembrane region"/>
    <property type="match status" value="1"/>
</dbReference>
<dbReference type="Gene3D" id="1.10.287.90">
    <property type="match status" value="1"/>
</dbReference>
<comment type="catalytic activity">
    <reaction evidence="17">
        <text>4 Fe(II)-[cytochrome c] + O2 + 8 H(+)(in) = 4 Fe(III)-[cytochrome c] + 2 H2O + 4 H(+)(out)</text>
        <dbReference type="Rhea" id="RHEA:11436"/>
        <dbReference type="Rhea" id="RHEA-COMP:10350"/>
        <dbReference type="Rhea" id="RHEA-COMP:14399"/>
        <dbReference type="ChEBI" id="CHEBI:15377"/>
        <dbReference type="ChEBI" id="CHEBI:15378"/>
        <dbReference type="ChEBI" id="CHEBI:15379"/>
        <dbReference type="ChEBI" id="CHEBI:29033"/>
        <dbReference type="ChEBI" id="CHEBI:29034"/>
        <dbReference type="EC" id="7.1.1.9"/>
    </reaction>
</comment>
<dbReference type="SUPFAM" id="SSF46626">
    <property type="entry name" value="Cytochrome c"/>
    <property type="match status" value="1"/>
</dbReference>